<organism evidence="1 2">
    <name type="scientific">Chryseolinea soli</name>
    <dbReference type="NCBI Taxonomy" id="2321403"/>
    <lineage>
        <taxon>Bacteria</taxon>
        <taxon>Pseudomonadati</taxon>
        <taxon>Bacteroidota</taxon>
        <taxon>Cytophagia</taxon>
        <taxon>Cytophagales</taxon>
        <taxon>Fulvivirgaceae</taxon>
        <taxon>Chryseolinea</taxon>
    </lineage>
</organism>
<sequence length="144" mass="16255">MNLLMGFFMFSKLFFGTTQDDKYKVGQVWEYNTRKGEEKSTLTIVGVEKHKKLGVIVNIYVGGLSVKNPNADNGFFDEIQHLPFSKEAMDKSVIKLLGTSPKLPKYKEGYNAWRSAFDRGEAGVFTITVKESIDVMEKTLSQGK</sequence>
<evidence type="ECO:0000313" key="2">
    <source>
        <dbReference type="Proteomes" id="UP000266183"/>
    </source>
</evidence>
<dbReference type="OrthoDB" id="66828at2"/>
<dbReference type="KEGG" id="chk:D4L85_00160"/>
<evidence type="ECO:0000313" key="1">
    <source>
        <dbReference type="EMBL" id="AYB29088.1"/>
    </source>
</evidence>
<gene>
    <name evidence="1" type="ORF">D4L85_00160</name>
</gene>
<proteinExistence type="predicted"/>
<accession>A0A385SJA5</accession>
<dbReference type="Proteomes" id="UP000266183">
    <property type="component" value="Chromosome"/>
</dbReference>
<protein>
    <submittedName>
        <fullName evidence="1">Uncharacterized protein</fullName>
    </submittedName>
</protein>
<dbReference type="RefSeq" id="WP_119752411.1">
    <property type="nucleotide sequence ID" value="NZ_CP032382.1"/>
</dbReference>
<reference evidence="2" key="1">
    <citation type="submission" date="2018-09" db="EMBL/GenBank/DDBJ databases">
        <title>Chryseolinea sp. KIS68-18 isolated from soil.</title>
        <authorList>
            <person name="Weon H.-Y."/>
            <person name="Kwon S.-W."/>
            <person name="Lee S.A."/>
        </authorList>
    </citation>
    <scope>NUCLEOTIDE SEQUENCE [LARGE SCALE GENOMIC DNA]</scope>
    <source>
        <strain evidence="2">KIS68-18</strain>
    </source>
</reference>
<name>A0A385SJA5_9BACT</name>
<dbReference type="AlphaFoldDB" id="A0A385SJA5"/>
<dbReference type="EMBL" id="CP032382">
    <property type="protein sequence ID" value="AYB29088.1"/>
    <property type="molecule type" value="Genomic_DNA"/>
</dbReference>
<keyword evidence="2" id="KW-1185">Reference proteome</keyword>